<evidence type="ECO:0000256" key="2">
    <source>
        <dbReference type="ARBA" id="ARBA00022771"/>
    </source>
</evidence>
<dbReference type="GO" id="GO:0006511">
    <property type="term" value="P:ubiquitin-dependent protein catabolic process"/>
    <property type="evidence" value="ECO:0007669"/>
    <property type="project" value="TreeGrafter"/>
</dbReference>
<dbReference type="EMBL" id="CAJPEV010000211">
    <property type="protein sequence ID" value="CAG0882425.1"/>
    <property type="molecule type" value="Genomic_DNA"/>
</dbReference>
<dbReference type="InterPro" id="IPR008913">
    <property type="entry name" value="Znf_CHY"/>
</dbReference>
<dbReference type="GO" id="GO:0008270">
    <property type="term" value="F:zinc ion binding"/>
    <property type="evidence" value="ECO:0007669"/>
    <property type="project" value="UniProtKB-KW"/>
</dbReference>
<dbReference type="InterPro" id="IPR037275">
    <property type="entry name" value="Znf_CTCHY_sf"/>
</dbReference>
<evidence type="ECO:0000313" key="10">
    <source>
        <dbReference type="Proteomes" id="UP000677054"/>
    </source>
</evidence>
<dbReference type="InterPro" id="IPR013083">
    <property type="entry name" value="Znf_RING/FYVE/PHD"/>
</dbReference>
<dbReference type="EMBL" id="LR899728">
    <property type="protein sequence ID" value="CAD7242062.1"/>
    <property type="molecule type" value="Genomic_DNA"/>
</dbReference>
<evidence type="ECO:0000256" key="4">
    <source>
        <dbReference type="PROSITE-ProRule" id="PRU00601"/>
    </source>
</evidence>
<dbReference type="InterPro" id="IPR039512">
    <property type="entry name" value="RCHY1_zinc-ribbon"/>
</dbReference>
<name>A0A7R8ZYY5_9CRUS</name>
<evidence type="ECO:0000256" key="3">
    <source>
        <dbReference type="ARBA" id="ARBA00022833"/>
    </source>
</evidence>
<dbReference type="InterPro" id="IPR001841">
    <property type="entry name" value="Znf_RING"/>
</dbReference>
<dbReference type="Gene3D" id="2.20.28.10">
    <property type="match status" value="1"/>
</dbReference>
<dbReference type="Proteomes" id="UP000677054">
    <property type="component" value="Unassembled WGS sequence"/>
</dbReference>
<accession>A0A7R8ZYY5</accession>
<feature type="domain" description="CHY-type" evidence="7">
    <location>
        <begin position="52"/>
        <end position="119"/>
    </location>
</feature>
<keyword evidence="3" id="KW-0862">Zinc</keyword>
<evidence type="ECO:0000259" key="7">
    <source>
        <dbReference type="PROSITE" id="PS51266"/>
    </source>
</evidence>
<dbReference type="OrthoDB" id="411372at2759"/>
<dbReference type="PROSITE" id="PS50089">
    <property type="entry name" value="ZF_RING_2"/>
    <property type="match status" value="1"/>
</dbReference>
<feature type="compositionally biased region" description="Basic and acidic residues" evidence="5">
    <location>
        <begin position="36"/>
        <end position="51"/>
    </location>
</feature>
<dbReference type="GO" id="GO:0005634">
    <property type="term" value="C:nucleus"/>
    <property type="evidence" value="ECO:0007669"/>
    <property type="project" value="TreeGrafter"/>
</dbReference>
<evidence type="ECO:0000259" key="6">
    <source>
        <dbReference type="PROSITE" id="PS50089"/>
    </source>
</evidence>
<evidence type="ECO:0000256" key="1">
    <source>
        <dbReference type="ARBA" id="ARBA00022723"/>
    </source>
</evidence>
<dbReference type="PROSITE" id="PS51270">
    <property type="entry name" value="ZF_CTCHY"/>
    <property type="match status" value="1"/>
</dbReference>
<keyword evidence="1" id="KW-0479">Metal-binding</keyword>
<dbReference type="Pfam" id="PF05495">
    <property type="entry name" value="zf-CHY"/>
    <property type="match status" value="1"/>
</dbReference>
<evidence type="ECO:0000313" key="9">
    <source>
        <dbReference type="EMBL" id="CAD7242062.1"/>
    </source>
</evidence>
<dbReference type="PANTHER" id="PTHR21319:SF53">
    <property type="entry name" value="RING FINGER AND CHY ZINC FINGER DOMAIN-CONTAINING PROTEIN 1"/>
    <property type="match status" value="1"/>
</dbReference>
<dbReference type="SUPFAM" id="SSF57850">
    <property type="entry name" value="RING/U-box"/>
    <property type="match status" value="1"/>
</dbReference>
<dbReference type="SUPFAM" id="SSF161245">
    <property type="entry name" value="Zinc hairpin stack"/>
    <property type="match status" value="1"/>
</dbReference>
<dbReference type="PANTHER" id="PTHR21319">
    <property type="entry name" value="RING FINGER AND CHY ZINC FINGER DOMAIN-CONTAINING PROTEIN 1"/>
    <property type="match status" value="1"/>
</dbReference>
<feature type="region of interest" description="Disordered" evidence="5">
    <location>
        <begin position="1"/>
        <end position="51"/>
    </location>
</feature>
<dbReference type="InterPro" id="IPR017921">
    <property type="entry name" value="Znf_CTCHY"/>
</dbReference>
<dbReference type="Pfam" id="PF14599">
    <property type="entry name" value="zinc_ribbon_6"/>
    <property type="match status" value="1"/>
</dbReference>
<proteinExistence type="predicted"/>
<feature type="compositionally biased region" description="Polar residues" evidence="5">
    <location>
        <begin position="12"/>
        <end position="25"/>
    </location>
</feature>
<evidence type="ECO:0000256" key="5">
    <source>
        <dbReference type="SAM" id="MobiDB-lite"/>
    </source>
</evidence>
<reference evidence="9" key="1">
    <citation type="submission" date="2020-11" db="EMBL/GenBank/DDBJ databases">
        <authorList>
            <person name="Tran Van P."/>
        </authorList>
    </citation>
    <scope>NUCLEOTIDE SEQUENCE</scope>
</reference>
<dbReference type="CDD" id="cd16464">
    <property type="entry name" value="RING-H2_Pirh2-like"/>
    <property type="match status" value="1"/>
</dbReference>
<dbReference type="PROSITE" id="PS51266">
    <property type="entry name" value="ZF_CHY"/>
    <property type="match status" value="1"/>
</dbReference>
<keyword evidence="10" id="KW-1185">Reference proteome</keyword>
<sequence length="371" mass="41778">MEENEDTCRQMMDTNPASAGNSDGDNQCYDGTLPKDGLKDGSMESKGTEDGAPKATFGCQHYKRKCKLFAPCCGRAYTCRFCHNDVENHCLDRRQVMEVVCMQCKTQQPVQKNCQQCNLEFGRYYCAQCKLFDDDDKQQYHCEGCGICRIGGRERFFHCTVCDMCLPMRLQGNHKCVERVSRTNCPVCLEDIHTSRIPSHIPPCGHLIHRTCFGDMLKSGLYACPVCNTSMINMEKVWQHLDEEIQETPMPDDYRNLFVMILCRDCHKESEVAFHILGLKCQECGSYNTCRNKGKAVLRVPVVDPKCPELVKTGLVSYASRRGKGKAHPLGAVSFDLESGQGQGDPDLTNLHVDDPSDPIDQNHGTLLEAY</sequence>
<protein>
    <recommendedName>
        <fullName evidence="11">RING finger and CHY zinc finger domain-containing protein 1</fullName>
    </recommendedName>
</protein>
<dbReference type="SUPFAM" id="SSF161219">
    <property type="entry name" value="CHY zinc finger-like"/>
    <property type="match status" value="1"/>
</dbReference>
<dbReference type="Pfam" id="PF13639">
    <property type="entry name" value="zf-RING_2"/>
    <property type="match status" value="1"/>
</dbReference>
<evidence type="ECO:0000259" key="8">
    <source>
        <dbReference type="PROSITE" id="PS51270"/>
    </source>
</evidence>
<dbReference type="GO" id="GO:0061630">
    <property type="term" value="F:ubiquitin protein ligase activity"/>
    <property type="evidence" value="ECO:0007669"/>
    <property type="project" value="TreeGrafter"/>
</dbReference>
<dbReference type="AlphaFoldDB" id="A0A7R8ZYY5"/>
<dbReference type="GO" id="GO:0016567">
    <property type="term" value="P:protein ubiquitination"/>
    <property type="evidence" value="ECO:0007669"/>
    <property type="project" value="TreeGrafter"/>
</dbReference>
<dbReference type="Gene3D" id="3.30.40.10">
    <property type="entry name" value="Zinc/RING finger domain, C3HC4 (zinc finger)"/>
    <property type="match status" value="1"/>
</dbReference>
<gene>
    <name evidence="9" type="ORF">DSTB1V02_LOCUS2035</name>
</gene>
<evidence type="ECO:0008006" key="11">
    <source>
        <dbReference type="Google" id="ProtNLM"/>
    </source>
</evidence>
<feature type="region of interest" description="Disordered" evidence="5">
    <location>
        <begin position="336"/>
        <end position="371"/>
    </location>
</feature>
<feature type="domain" description="CTCHY-type" evidence="8">
    <location>
        <begin position="121"/>
        <end position="184"/>
    </location>
</feature>
<dbReference type="InterPro" id="IPR037274">
    <property type="entry name" value="Znf_CHY_sf"/>
</dbReference>
<feature type="domain" description="RING-type" evidence="6">
    <location>
        <begin position="185"/>
        <end position="228"/>
    </location>
</feature>
<keyword evidence="2 4" id="KW-0863">Zinc-finger</keyword>
<dbReference type="SMART" id="SM00184">
    <property type="entry name" value="RING"/>
    <property type="match status" value="1"/>
</dbReference>
<dbReference type="FunFam" id="3.30.40.10:FF:000188">
    <property type="entry name" value="RING finger and CHY zinc finger domain-containing protein 1"/>
    <property type="match status" value="1"/>
</dbReference>
<organism evidence="9">
    <name type="scientific">Darwinula stevensoni</name>
    <dbReference type="NCBI Taxonomy" id="69355"/>
    <lineage>
        <taxon>Eukaryota</taxon>
        <taxon>Metazoa</taxon>
        <taxon>Ecdysozoa</taxon>
        <taxon>Arthropoda</taxon>
        <taxon>Crustacea</taxon>
        <taxon>Oligostraca</taxon>
        <taxon>Ostracoda</taxon>
        <taxon>Podocopa</taxon>
        <taxon>Podocopida</taxon>
        <taxon>Darwinulocopina</taxon>
        <taxon>Darwinuloidea</taxon>
        <taxon>Darwinulidae</taxon>
        <taxon>Darwinula</taxon>
    </lineage>
</organism>